<evidence type="ECO:0000313" key="4">
    <source>
        <dbReference type="Proteomes" id="UP001217089"/>
    </source>
</evidence>
<sequence>MGHKLKLFYSNESKTWVIGSPDLKKAGIIFKTFTTNPQDSSDGAVIYVNDTYGELDPFLHFECISDSSAIAKRDVQEVLSRKKRFIFLIVMAAIGIAATVAQVTVTAVQSKRGCLFYPDVCKMKKEIKDRLQPEVNSLKRTFNGIIGNPQGFRDLIHEVFNQLLTLKDNMVELQKLENEFRDLSETIGPTLKYLSPEIASDFSVAFHDEWLKALGKQTTLGIIGLIYVQMPLEIVSLVASTAGKATMAFAAFGAVLSVAAAVVGIVVSWKNEKRQRDQLRKVKRDLVDAKQRLKSALSHAKAFQIEFYQTVIYPMKKFTYHMRKYHWRFQNFYNFLKSNFGSSMNKNAGSWWYGKVKSSTIKIMKNRHLTPLISFLSFKLNDLKEKIKAYRDMEKILTLVKTNVAEQMYPGDIMTLAVAVHRDITTKLIPSEFALLTFIADKVIPNKNCYWGYNLDRIRKGAIIHSNYRSVPLCNSPELSSIKDTFLSLTNQNISPERILARIQHKRFSSSYQKLKYLSDVVLPTKDCYWGYPLALIRKNRLSALEVENAKPSEALFMSLKLVPENFQATAMCSSSKICNSSWQAYVKCLLKATDGRDVCKGAPSCRSLVL</sequence>
<comment type="caution">
    <text evidence="3">The sequence shown here is derived from an EMBL/GenBank/DDBJ whole genome shotgun (WGS) entry which is preliminary data.</text>
</comment>
<gene>
    <name evidence="3" type="ORF">KUTeg_013327</name>
</gene>
<feature type="coiled-coil region" evidence="1">
    <location>
        <begin position="272"/>
        <end position="299"/>
    </location>
</feature>
<dbReference type="Proteomes" id="UP001217089">
    <property type="component" value="Unassembled WGS sequence"/>
</dbReference>
<feature type="transmembrane region" description="Helical" evidence="2">
    <location>
        <begin position="85"/>
        <end position="108"/>
    </location>
</feature>
<feature type="transmembrane region" description="Helical" evidence="2">
    <location>
        <begin position="245"/>
        <end position="269"/>
    </location>
</feature>
<proteinExistence type="predicted"/>
<feature type="transmembrane region" description="Helical" evidence="2">
    <location>
        <begin position="220"/>
        <end position="239"/>
    </location>
</feature>
<evidence type="ECO:0000256" key="1">
    <source>
        <dbReference type="SAM" id="Coils"/>
    </source>
</evidence>
<keyword evidence="2" id="KW-0472">Membrane</keyword>
<name>A0ABQ9ETD3_TEGGR</name>
<keyword evidence="2" id="KW-1133">Transmembrane helix</keyword>
<protein>
    <submittedName>
        <fullName evidence="3">Uncharacterized protein</fullName>
    </submittedName>
</protein>
<organism evidence="3 4">
    <name type="scientific">Tegillarca granosa</name>
    <name type="common">Malaysian cockle</name>
    <name type="synonym">Anadara granosa</name>
    <dbReference type="NCBI Taxonomy" id="220873"/>
    <lineage>
        <taxon>Eukaryota</taxon>
        <taxon>Metazoa</taxon>
        <taxon>Spiralia</taxon>
        <taxon>Lophotrochozoa</taxon>
        <taxon>Mollusca</taxon>
        <taxon>Bivalvia</taxon>
        <taxon>Autobranchia</taxon>
        <taxon>Pteriomorphia</taxon>
        <taxon>Arcoida</taxon>
        <taxon>Arcoidea</taxon>
        <taxon>Arcidae</taxon>
        <taxon>Tegillarca</taxon>
    </lineage>
</organism>
<evidence type="ECO:0000313" key="3">
    <source>
        <dbReference type="EMBL" id="KAJ8308453.1"/>
    </source>
</evidence>
<accession>A0ABQ9ETD3</accession>
<dbReference type="EMBL" id="JARBDR010000657">
    <property type="protein sequence ID" value="KAJ8308453.1"/>
    <property type="molecule type" value="Genomic_DNA"/>
</dbReference>
<keyword evidence="1" id="KW-0175">Coiled coil</keyword>
<evidence type="ECO:0000256" key="2">
    <source>
        <dbReference type="SAM" id="Phobius"/>
    </source>
</evidence>
<keyword evidence="4" id="KW-1185">Reference proteome</keyword>
<keyword evidence="2" id="KW-0812">Transmembrane</keyword>
<reference evidence="3 4" key="1">
    <citation type="submission" date="2022-12" db="EMBL/GenBank/DDBJ databases">
        <title>Chromosome-level genome of Tegillarca granosa.</title>
        <authorList>
            <person name="Kim J."/>
        </authorList>
    </citation>
    <scope>NUCLEOTIDE SEQUENCE [LARGE SCALE GENOMIC DNA]</scope>
    <source>
        <strain evidence="3">Teg-2019</strain>
        <tissue evidence="3">Adductor muscle</tissue>
    </source>
</reference>